<dbReference type="RefSeq" id="WP_090995667.1">
    <property type="nucleotide sequence ID" value="NZ_FOPP01000008.1"/>
</dbReference>
<organism evidence="3 4">
    <name type="scientific">Pedobacter insulae</name>
    <dbReference type="NCBI Taxonomy" id="414048"/>
    <lineage>
        <taxon>Bacteria</taxon>
        <taxon>Pseudomonadati</taxon>
        <taxon>Bacteroidota</taxon>
        <taxon>Sphingobacteriia</taxon>
        <taxon>Sphingobacteriales</taxon>
        <taxon>Sphingobacteriaceae</taxon>
        <taxon>Pedobacter</taxon>
    </lineage>
</organism>
<protein>
    <submittedName>
        <fullName evidence="3">Chaperone of endosialidase</fullName>
    </submittedName>
</protein>
<dbReference type="STRING" id="414048.SAMN04489864_108208"/>
<name>A0A1I2Z0N2_9SPHI</name>
<proteinExistence type="predicted"/>
<sequence>MNRKLLVIAMAIIGFAVQSNAQTIKQANIQPITNSLATIIKLNPVSFSYDQSWLEKLNLKPSNNGFNVEELVKVSPKLVITQTLNYNEGKNNNKTVMVPKVDYEALIPMLVGSIKEQQQQIEALKAEIIALKSKNAK</sequence>
<dbReference type="InterPro" id="IPR030392">
    <property type="entry name" value="S74_ICA"/>
</dbReference>
<evidence type="ECO:0000259" key="2">
    <source>
        <dbReference type="PROSITE" id="PS51688"/>
    </source>
</evidence>
<feature type="chain" id="PRO_5011549611" evidence="1">
    <location>
        <begin position="22"/>
        <end position="137"/>
    </location>
</feature>
<gene>
    <name evidence="3" type="ORF">SAMN04489864_108208</name>
</gene>
<keyword evidence="4" id="KW-1185">Reference proteome</keyword>
<dbReference type="PROSITE" id="PS51688">
    <property type="entry name" value="ICA"/>
    <property type="match status" value="1"/>
</dbReference>
<evidence type="ECO:0000256" key="1">
    <source>
        <dbReference type="SAM" id="SignalP"/>
    </source>
</evidence>
<evidence type="ECO:0000313" key="4">
    <source>
        <dbReference type="Proteomes" id="UP000199666"/>
    </source>
</evidence>
<evidence type="ECO:0000313" key="3">
    <source>
        <dbReference type="EMBL" id="SFH31089.1"/>
    </source>
</evidence>
<dbReference type="Proteomes" id="UP000199666">
    <property type="component" value="Unassembled WGS sequence"/>
</dbReference>
<keyword evidence="1" id="KW-0732">Signal</keyword>
<dbReference type="OrthoDB" id="839742at2"/>
<dbReference type="AlphaFoldDB" id="A0A1I2Z0N2"/>
<dbReference type="EMBL" id="FOPP01000008">
    <property type="protein sequence ID" value="SFH31089.1"/>
    <property type="molecule type" value="Genomic_DNA"/>
</dbReference>
<accession>A0A1I2Z0N2</accession>
<feature type="domain" description="Peptidase S74" evidence="2">
    <location>
        <begin position="1"/>
        <end position="128"/>
    </location>
</feature>
<feature type="signal peptide" evidence="1">
    <location>
        <begin position="1"/>
        <end position="21"/>
    </location>
</feature>
<reference evidence="3 4" key="1">
    <citation type="submission" date="2016-10" db="EMBL/GenBank/DDBJ databases">
        <authorList>
            <person name="de Groot N.N."/>
        </authorList>
    </citation>
    <scope>NUCLEOTIDE SEQUENCE [LARGE SCALE GENOMIC DNA]</scope>
    <source>
        <strain evidence="3 4">DSM 18684</strain>
    </source>
</reference>